<dbReference type="PANTHER" id="PTHR10880:SF15">
    <property type="entry name" value="MSL COMPLEX SUBUNIT 3"/>
    <property type="match status" value="1"/>
</dbReference>
<feature type="domain" description="Chromo" evidence="10">
    <location>
        <begin position="23"/>
        <end position="83"/>
    </location>
</feature>
<evidence type="ECO:0000256" key="5">
    <source>
        <dbReference type="ARBA" id="ARBA00022853"/>
    </source>
</evidence>
<evidence type="ECO:0000256" key="4">
    <source>
        <dbReference type="ARBA" id="ARBA00018505"/>
    </source>
</evidence>
<feature type="region of interest" description="Disordered" evidence="9">
    <location>
        <begin position="83"/>
        <end position="202"/>
    </location>
</feature>
<evidence type="ECO:0000256" key="9">
    <source>
        <dbReference type="SAM" id="MobiDB-lite"/>
    </source>
</evidence>
<dbReference type="SUPFAM" id="SSF54160">
    <property type="entry name" value="Chromo domain-like"/>
    <property type="match status" value="1"/>
</dbReference>
<dbReference type="CDD" id="cd18983">
    <property type="entry name" value="CBD_MSL3_like"/>
    <property type="match status" value="1"/>
</dbReference>
<evidence type="ECO:0000256" key="6">
    <source>
        <dbReference type="ARBA" id="ARBA00023015"/>
    </source>
</evidence>
<keyword evidence="6" id="KW-0805">Transcription regulation</keyword>
<dbReference type="SMART" id="SM00298">
    <property type="entry name" value="CHROMO"/>
    <property type="match status" value="1"/>
</dbReference>
<name>A0ABR3T7Q6_9PEZI</name>
<comment type="caution">
    <text evidence="11">The sequence shown here is derived from an EMBL/GenBank/DDBJ whole genome shotgun (WGS) entry which is preliminary data.</text>
</comment>
<dbReference type="Gene3D" id="2.30.30.140">
    <property type="match status" value="1"/>
</dbReference>
<reference evidence="11 12" key="1">
    <citation type="submission" date="2024-02" db="EMBL/GenBank/DDBJ databases">
        <title>De novo assembly and annotation of 12 fungi associated with fruit tree decline syndrome in Ontario, Canada.</title>
        <authorList>
            <person name="Sulman M."/>
            <person name="Ellouze W."/>
            <person name="Ilyukhin E."/>
        </authorList>
    </citation>
    <scope>NUCLEOTIDE SEQUENCE [LARGE SCALE GENOMIC DNA]</scope>
    <source>
        <strain evidence="11 12">M1-105</strain>
    </source>
</reference>
<dbReference type="EMBL" id="JAJVDC020000010">
    <property type="protein sequence ID" value="KAL1635585.1"/>
    <property type="molecule type" value="Genomic_DNA"/>
</dbReference>
<protein>
    <recommendedName>
        <fullName evidence="4">Chromatin modification-related protein EAF3</fullName>
    </recommendedName>
</protein>
<dbReference type="Proteomes" id="UP001521116">
    <property type="component" value="Unassembled WGS sequence"/>
</dbReference>
<dbReference type="InterPro" id="IPR000953">
    <property type="entry name" value="Chromo/chromo_shadow_dom"/>
</dbReference>
<organism evidence="11 12">
    <name type="scientific">Neofusicoccum ribis</name>
    <dbReference type="NCBI Taxonomy" id="45134"/>
    <lineage>
        <taxon>Eukaryota</taxon>
        <taxon>Fungi</taxon>
        <taxon>Dikarya</taxon>
        <taxon>Ascomycota</taxon>
        <taxon>Pezizomycotina</taxon>
        <taxon>Dothideomycetes</taxon>
        <taxon>Dothideomycetes incertae sedis</taxon>
        <taxon>Botryosphaeriales</taxon>
        <taxon>Botryosphaeriaceae</taxon>
        <taxon>Neofusicoccum</taxon>
    </lineage>
</organism>
<comment type="subunit">
    <text evidence="3">Component of the NuA4 histone acetyltransferase complex.</text>
</comment>
<dbReference type="Gene3D" id="1.10.274.30">
    <property type="entry name" value="MRG domain"/>
    <property type="match status" value="1"/>
</dbReference>
<sequence>MAPASQPMFAKDEKALCFHHELLYEAKVLDVKLVDPNDKKSAYQYKVHYKGWKATWDDWVPQDRLRKLNDENRELANSLKKELEAMRRGSQTQKAAPTSHKKKPEVGSTRGSEGRETPVQSSTSMAGRKRGRDFEVERVDRGVSIPEIKSPEPDRKSPKRRGASPEKSIPEKKATKNKELKKRKRNEQENADEVRERPAKRVKRSVRVISNAHQTVQRNWARDVADEEAFRTRPAIRLHMPDRLKSLLVDDWENITKNLQLVKLPVEMPVSAILDTYHDYEAHRRPRGSAEADILEEIIAGVKEYFNKALGRILLYRFERDQYLEIYKKTESPTDDLAGKTMSEIYGVSLPELIAQTNMDPQSVNRLREELHKINMWLSKDETVGKVFVSEYETADSEYVDKAKGDERR</sequence>
<evidence type="ECO:0000256" key="2">
    <source>
        <dbReference type="ARBA" id="ARBA00009093"/>
    </source>
</evidence>
<comment type="similarity">
    <text evidence="2">Belongs to the MRG family.</text>
</comment>
<dbReference type="InterPro" id="IPR053820">
    <property type="entry name" value="MSL3_chromo-like"/>
</dbReference>
<keyword evidence="7" id="KW-0804">Transcription</keyword>
<evidence type="ECO:0000256" key="8">
    <source>
        <dbReference type="ARBA" id="ARBA00023242"/>
    </source>
</evidence>
<dbReference type="InterPro" id="IPR016197">
    <property type="entry name" value="Chromo-like_dom_sf"/>
</dbReference>
<dbReference type="InterPro" id="IPR038217">
    <property type="entry name" value="MRG_C_sf"/>
</dbReference>
<dbReference type="InterPro" id="IPR026541">
    <property type="entry name" value="MRG_dom"/>
</dbReference>
<feature type="compositionally biased region" description="Basic and acidic residues" evidence="9">
    <location>
        <begin position="168"/>
        <end position="178"/>
    </location>
</feature>
<dbReference type="Pfam" id="PF22732">
    <property type="entry name" value="MSL3_chromo-like"/>
    <property type="match status" value="1"/>
</dbReference>
<accession>A0ABR3T7Q6</accession>
<feature type="compositionally biased region" description="Basic and acidic residues" evidence="9">
    <location>
        <begin position="132"/>
        <end position="141"/>
    </location>
</feature>
<dbReference type="Pfam" id="PF05712">
    <property type="entry name" value="MRG"/>
    <property type="match status" value="1"/>
</dbReference>
<evidence type="ECO:0000256" key="7">
    <source>
        <dbReference type="ARBA" id="ARBA00023163"/>
    </source>
</evidence>
<evidence type="ECO:0000259" key="10">
    <source>
        <dbReference type="SMART" id="SM00298"/>
    </source>
</evidence>
<evidence type="ECO:0000313" key="12">
    <source>
        <dbReference type="Proteomes" id="UP001521116"/>
    </source>
</evidence>
<keyword evidence="12" id="KW-1185">Reference proteome</keyword>
<dbReference type="PANTHER" id="PTHR10880">
    <property type="entry name" value="MORTALITY FACTOR 4-LIKE PROTEIN"/>
    <property type="match status" value="1"/>
</dbReference>
<dbReference type="InterPro" id="IPR008676">
    <property type="entry name" value="MRG"/>
</dbReference>
<feature type="compositionally biased region" description="Basic and acidic residues" evidence="9">
    <location>
        <begin position="186"/>
        <end position="199"/>
    </location>
</feature>
<evidence type="ECO:0000313" key="11">
    <source>
        <dbReference type="EMBL" id="KAL1635585.1"/>
    </source>
</evidence>
<dbReference type="PROSITE" id="PS51640">
    <property type="entry name" value="MRG"/>
    <property type="match status" value="1"/>
</dbReference>
<keyword evidence="8" id="KW-0539">Nucleus</keyword>
<proteinExistence type="inferred from homology"/>
<evidence type="ECO:0000256" key="1">
    <source>
        <dbReference type="ARBA" id="ARBA00004123"/>
    </source>
</evidence>
<evidence type="ECO:0000256" key="3">
    <source>
        <dbReference type="ARBA" id="ARBA00011353"/>
    </source>
</evidence>
<keyword evidence="5" id="KW-0156">Chromatin regulator</keyword>
<comment type="subcellular location">
    <subcellularLocation>
        <location evidence="1">Nucleus</location>
    </subcellularLocation>
</comment>
<gene>
    <name evidence="11" type="primary">EAF3</name>
    <name evidence="11" type="ORF">SLS56_001638</name>
</gene>